<evidence type="ECO:0000256" key="1">
    <source>
        <dbReference type="SAM" id="Phobius"/>
    </source>
</evidence>
<name>A0ABP9PCU6_9BACT</name>
<proteinExistence type="predicted"/>
<feature type="transmembrane region" description="Helical" evidence="1">
    <location>
        <begin position="70"/>
        <end position="92"/>
    </location>
</feature>
<feature type="transmembrane region" description="Helical" evidence="1">
    <location>
        <begin position="99"/>
        <end position="120"/>
    </location>
</feature>
<keyword evidence="1" id="KW-1133">Transmembrane helix</keyword>
<evidence type="ECO:0000313" key="2">
    <source>
        <dbReference type="EMBL" id="GAA5141587.1"/>
    </source>
</evidence>
<sequence>MSELPGSDVNPYAPPQVDVLGAEGLPPQPLLRPRSTKWAIFILLLKVVVIHWIHWGIIQESGFEELWNAYAVQLGSLAAPVLSFLGLVLLVFTHRSRVAYALASSALVVLFCDGVTHSYLQLRTYGDVENTFPFVLDVGIPVVLFSLFLYLLYRFIFGLPSRRYYRIGKAWVQDEEV</sequence>
<evidence type="ECO:0000313" key="3">
    <source>
        <dbReference type="Proteomes" id="UP001499852"/>
    </source>
</evidence>
<keyword evidence="1" id="KW-0472">Membrane</keyword>
<feature type="transmembrane region" description="Helical" evidence="1">
    <location>
        <begin position="132"/>
        <end position="153"/>
    </location>
</feature>
<organism evidence="2 3">
    <name type="scientific">Prosthecobacter algae</name>
    <dbReference type="NCBI Taxonomy" id="1144682"/>
    <lineage>
        <taxon>Bacteria</taxon>
        <taxon>Pseudomonadati</taxon>
        <taxon>Verrucomicrobiota</taxon>
        <taxon>Verrucomicrobiia</taxon>
        <taxon>Verrucomicrobiales</taxon>
        <taxon>Verrucomicrobiaceae</taxon>
        <taxon>Prosthecobacter</taxon>
    </lineage>
</organism>
<accession>A0ABP9PCU6</accession>
<dbReference type="RefSeq" id="WP_345736801.1">
    <property type="nucleotide sequence ID" value="NZ_BAABIA010000005.1"/>
</dbReference>
<keyword evidence="1" id="KW-0812">Transmembrane</keyword>
<protein>
    <submittedName>
        <fullName evidence="2">Uncharacterized protein</fullName>
    </submittedName>
</protein>
<comment type="caution">
    <text evidence="2">The sequence shown here is derived from an EMBL/GenBank/DDBJ whole genome shotgun (WGS) entry which is preliminary data.</text>
</comment>
<reference evidence="3" key="1">
    <citation type="journal article" date="2019" name="Int. J. Syst. Evol. Microbiol.">
        <title>The Global Catalogue of Microorganisms (GCM) 10K type strain sequencing project: providing services to taxonomists for standard genome sequencing and annotation.</title>
        <authorList>
            <consortium name="The Broad Institute Genomics Platform"/>
            <consortium name="The Broad Institute Genome Sequencing Center for Infectious Disease"/>
            <person name="Wu L."/>
            <person name="Ma J."/>
        </authorList>
    </citation>
    <scope>NUCLEOTIDE SEQUENCE [LARGE SCALE GENOMIC DNA]</scope>
    <source>
        <strain evidence="3">JCM 18053</strain>
    </source>
</reference>
<dbReference type="Proteomes" id="UP001499852">
    <property type="component" value="Unassembled WGS sequence"/>
</dbReference>
<gene>
    <name evidence="2" type="ORF">GCM10023213_25980</name>
</gene>
<dbReference type="EMBL" id="BAABIA010000005">
    <property type="protein sequence ID" value="GAA5141587.1"/>
    <property type="molecule type" value="Genomic_DNA"/>
</dbReference>
<feature type="transmembrane region" description="Helical" evidence="1">
    <location>
        <begin position="38"/>
        <end position="58"/>
    </location>
</feature>
<keyword evidence="3" id="KW-1185">Reference proteome</keyword>